<evidence type="ECO:0000256" key="30">
    <source>
        <dbReference type="SAM" id="MobiDB-lite"/>
    </source>
</evidence>
<evidence type="ECO:0000256" key="4">
    <source>
        <dbReference type="ARBA" id="ARBA00004496"/>
    </source>
</evidence>
<evidence type="ECO:0000256" key="5">
    <source>
        <dbReference type="ARBA" id="ARBA00022490"/>
    </source>
</evidence>
<keyword evidence="33" id="KW-1185">Reference proteome</keyword>
<keyword evidence="7" id="KW-1188">Viral release from host cell</keyword>
<keyword evidence="8" id="KW-0808">Transferase</keyword>
<keyword evidence="20" id="KW-0239">DNA-directed DNA polymerase</keyword>
<keyword evidence="13" id="KW-0255">Endonuclease</keyword>
<comment type="function">
    <text evidence="25">Reverse transcriptase/ribonuclease H (RT) is a multifunctional enzyme that catalyzes the conversion of the retro-elements RNA genome into dsDNA within the VLP. The enzyme displays a DNA polymerase activity that can copy either DNA or RNA templates, and a ribonuclease H (RNase H) activity that cleaves the RNA strand of RNA-DNA heteroduplexes during plus-strand synthesis and hydrolyzes RNA primers. The conversion leads to a linear dsDNA copy of the retrotransposon that includes long terminal repeats (LTRs) at both ends.</text>
</comment>
<comment type="catalytic activity">
    <reaction evidence="29">
        <text>DNA(n) + a 2'-deoxyribonucleoside 5'-triphosphate = DNA(n+1) + diphosphate</text>
        <dbReference type="Rhea" id="RHEA:22508"/>
        <dbReference type="Rhea" id="RHEA-COMP:17339"/>
        <dbReference type="Rhea" id="RHEA-COMP:17340"/>
        <dbReference type="ChEBI" id="CHEBI:33019"/>
        <dbReference type="ChEBI" id="CHEBI:61560"/>
        <dbReference type="ChEBI" id="CHEBI:173112"/>
        <dbReference type="EC" id="2.7.7.7"/>
    </reaction>
</comment>
<feature type="domain" description="Integrase catalytic" evidence="31">
    <location>
        <begin position="422"/>
        <end position="522"/>
    </location>
</feature>
<feature type="region of interest" description="Disordered" evidence="30">
    <location>
        <begin position="1"/>
        <end position="88"/>
    </location>
</feature>
<evidence type="ECO:0000256" key="22">
    <source>
        <dbReference type="ARBA" id="ARBA00023125"/>
    </source>
</evidence>
<dbReference type="Pfam" id="PF00665">
    <property type="entry name" value="rve"/>
    <property type="match status" value="1"/>
</dbReference>
<keyword evidence="16" id="KW-0460">Magnesium</keyword>
<feature type="compositionally biased region" description="Polar residues" evidence="30">
    <location>
        <begin position="898"/>
        <end position="910"/>
    </location>
</feature>
<evidence type="ECO:0000256" key="10">
    <source>
        <dbReference type="ARBA" id="ARBA00022722"/>
    </source>
</evidence>
<feature type="compositionally biased region" description="Polar residues" evidence="30">
    <location>
        <begin position="19"/>
        <end position="31"/>
    </location>
</feature>
<keyword evidence="21" id="KW-0917">Virion maturation</keyword>
<dbReference type="InterPro" id="IPR012337">
    <property type="entry name" value="RNaseH-like_sf"/>
</dbReference>
<name>A0ABN8WJ42_SACUV</name>
<evidence type="ECO:0000313" key="32">
    <source>
        <dbReference type="EMBL" id="CAI4051036.1"/>
    </source>
</evidence>
<feature type="compositionally biased region" description="Polar residues" evidence="30">
    <location>
        <begin position="773"/>
        <end position="794"/>
    </location>
</feature>
<dbReference type="EMBL" id="OX365941">
    <property type="protein sequence ID" value="CAI4051036.1"/>
    <property type="molecule type" value="Genomic_DNA"/>
</dbReference>
<evidence type="ECO:0000256" key="17">
    <source>
        <dbReference type="ARBA" id="ARBA00022884"/>
    </source>
</evidence>
<dbReference type="SUPFAM" id="SSF53098">
    <property type="entry name" value="Ribonuclease H-like"/>
    <property type="match status" value="1"/>
</dbReference>
<evidence type="ECO:0000313" key="33">
    <source>
        <dbReference type="Proteomes" id="UP001162085"/>
    </source>
</evidence>
<evidence type="ECO:0000256" key="23">
    <source>
        <dbReference type="ARBA" id="ARBA00023172"/>
    </source>
</evidence>
<evidence type="ECO:0000256" key="1">
    <source>
        <dbReference type="ARBA" id="ARBA00000077"/>
    </source>
</evidence>
<dbReference type="InterPro" id="IPR015820">
    <property type="entry name" value="TYA"/>
</dbReference>
<dbReference type="Proteomes" id="UP001162085">
    <property type="component" value="Chromosome 14"/>
</dbReference>
<evidence type="ECO:0000256" key="15">
    <source>
        <dbReference type="ARBA" id="ARBA00022840"/>
    </source>
</evidence>
<keyword evidence="14" id="KW-0378">Hydrolase</keyword>
<keyword evidence="15" id="KW-0067">ATP-binding</keyword>
<feature type="region of interest" description="Disordered" evidence="30">
    <location>
        <begin position="769"/>
        <end position="797"/>
    </location>
</feature>
<evidence type="ECO:0000256" key="13">
    <source>
        <dbReference type="ARBA" id="ARBA00022759"/>
    </source>
</evidence>
<keyword evidence="5" id="KW-0963">Cytoplasm</keyword>
<reference evidence="32" key="1">
    <citation type="submission" date="2022-10" db="EMBL/GenBank/DDBJ databases">
        <authorList>
            <person name="Byrne P K."/>
        </authorList>
    </citation>
    <scope>NUCLEOTIDE SEQUENCE</scope>
    <source>
        <strain evidence="32">ZP964</strain>
    </source>
</reference>
<accession>A0ABN8WJ42</accession>
<evidence type="ECO:0000256" key="27">
    <source>
        <dbReference type="ARBA" id="ARBA00025973"/>
    </source>
</evidence>
<comment type="function">
    <text evidence="2">The aspartyl protease (PR) mediates the proteolytic cleavages of the Gag and Gag-Pol polyproteins after assembly of the VLP.</text>
</comment>
<evidence type="ECO:0000256" key="25">
    <source>
        <dbReference type="ARBA" id="ARBA00025590"/>
    </source>
</evidence>
<evidence type="ECO:0000256" key="8">
    <source>
        <dbReference type="ARBA" id="ARBA00022679"/>
    </source>
</evidence>
<feature type="compositionally biased region" description="Polar residues" evidence="30">
    <location>
        <begin position="79"/>
        <end position="88"/>
    </location>
</feature>
<feature type="compositionally biased region" description="Polar residues" evidence="30">
    <location>
        <begin position="49"/>
        <end position="60"/>
    </location>
</feature>
<dbReference type="InterPro" id="IPR039537">
    <property type="entry name" value="Retrotran_Ty1/copia-like"/>
</dbReference>
<evidence type="ECO:0000256" key="28">
    <source>
        <dbReference type="ARBA" id="ARBA00048173"/>
    </source>
</evidence>
<keyword evidence="9" id="KW-0548">Nucleotidyltransferase</keyword>
<feature type="compositionally biased region" description="Polar residues" evidence="30">
    <location>
        <begin position="863"/>
        <end position="874"/>
    </location>
</feature>
<keyword evidence="22" id="KW-0238">DNA-binding</keyword>
<feature type="compositionally biased region" description="Polar residues" evidence="30">
    <location>
        <begin position="828"/>
        <end position="838"/>
    </location>
</feature>
<gene>
    <name evidence="32" type="primary">SUVZ14G0500</name>
    <name evidence="32" type="ORF">SUVZ_14G0500</name>
</gene>
<evidence type="ECO:0000256" key="19">
    <source>
        <dbReference type="ARBA" id="ARBA00022918"/>
    </source>
</evidence>
<keyword evidence="19" id="KW-0695">RNA-directed DNA polymerase</keyword>
<dbReference type="InterPro" id="IPR001584">
    <property type="entry name" value="Integrase_cat-core"/>
</dbReference>
<evidence type="ECO:0000256" key="11">
    <source>
        <dbReference type="ARBA" id="ARBA00022723"/>
    </source>
</evidence>
<dbReference type="PANTHER" id="PTHR42648:SF11">
    <property type="entry name" value="TRANSPOSON TY4-P GAG-POL POLYPROTEIN"/>
    <property type="match status" value="1"/>
</dbReference>
<evidence type="ECO:0000256" key="3">
    <source>
        <dbReference type="ARBA" id="ARBA00004123"/>
    </source>
</evidence>
<evidence type="ECO:0000256" key="18">
    <source>
        <dbReference type="ARBA" id="ARBA00022908"/>
    </source>
</evidence>
<keyword evidence="11" id="KW-0479">Metal-binding</keyword>
<comment type="catalytic activity">
    <reaction evidence="1">
        <text>Endonucleolytic cleavage to 5'-phosphomonoester.</text>
        <dbReference type="EC" id="3.1.26.4"/>
    </reaction>
</comment>
<evidence type="ECO:0000256" key="12">
    <source>
        <dbReference type="ARBA" id="ARBA00022741"/>
    </source>
</evidence>
<feature type="region of interest" description="Disordered" evidence="30">
    <location>
        <begin position="816"/>
        <end position="910"/>
    </location>
</feature>
<dbReference type="Pfam" id="PF01021">
    <property type="entry name" value="TYA"/>
    <property type="match status" value="1"/>
</dbReference>
<evidence type="ECO:0000256" key="21">
    <source>
        <dbReference type="ARBA" id="ARBA00023113"/>
    </source>
</evidence>
<evidence type="ECO:0000256" key="16">
    <source>
        <dbReference type="ARBA" id="ARBA00022842"/>
    </source>
</evidence>
<keyword evidence="12" id="KW-0547">Nucleotide-binding</keyword>
<feature type="compositionally biased region" description="Polar residues" evidence="30">
    <location>
        <begin position="1"/>
        <end position="11"/>
    </location>
</feature>
<evidence type="ECO:0000256" key="6">
    <source>
        <dbReference type="ARBA" id="ARBA00022578"/>
    </source>
</evidence>
<evidence type="ECO:0000256" key="9">
    <source>
        <dbReference type="ARBA" id="ARBA00022695"/>
    </source>
</evidence>
<dbReference type="PANTHER" id="PTHR42648">
    <property type="entry name" value="TRANSPOSASE, PUTATIVE-RELATED"/>
    <property type="match status" value="1"/>
</dbReference>
<organism evidence="32 33">
    <name type="scientific">Saccharomyces uvarum</name>
    <name type="common">Yeast</name>
    <name type="synonym">Saccharomyces bayanus var. uvarum</name>
    <dbReference type="NCBI Taxonomy" id="230603"/>
    <lineage>
        <taxon>Eukaryota</taxon>
        <taxon>Fungi</taxon>
        <taxon>Dikarya</taxon>
        <taxon>Ascomycota</taxon>
        <taxon>Saccharomycotina</taxon>
        <taxon>Saccharomycetes</taxon>
        <taxon>Saccharomycetales</taxon>
        <taxon>Saccharomycetaceae</taxon>
        <taxon>Saccharomyces</taxon>
    </lineage>
</organism>
<keyword evidence="18" id="KW-0229">DNA integration</keyword>
<evidence type="ECO:0000256" key="26">
    <source>
        <dbReference type="ARBA" id="ARBA00025615"/>
    </source>
</evidence>
<comment type="catalytic activity">
    <reaction evidence="28">
        <text>DNA(n) + a 2'-deoxyribonucleoside 5'-triphosphate = DNA(n+1) + diphosphate</text>
        <dbReference type="Rhea" id="RHEA:22508"/>
        <dbReference type="Rhea" id="RHEA-COMP:17339"/>
        <dbReference type="Rhea" id="RHEA-COMP:17340"/>
        <dbReference type="ChEBI" id="CHEBI:33019"/>
        <dbReference type="ChEBI" id="CHEBI:61560"/>
        <dbReference type="ChEBI" id="CHEBI:173112"/>
        <dbReference type="EC" id="2.7.7.49"/>
    </reaction>
</comment>
<comment type="subcellular location">
    <subcellularLocation>
        <location evidence="4">Cytoplasm</location>
    </subcellularLocation>
    <subcellularLocation>
        <location evidence="3">Nucleus</location>
    </subcellularLocation>
</comment>
<sequence length="910" mass="103528">MESQQLHQNPHLSHGSAYASVTSKEVPSNQDPLAVPASNLPEFDRDSTKVNSQQETTPGTSAVPENHHHVSPQPASVPLPQNGQYQQHGMMTPNKAMASNWAHYQRPPMMTYSPYQTSPAYYQPDPHYPLPQYIPPLSTSSPDPIDLQNQHSEMLQAKTKMRNNVLPPHTLTSEENFSTWVKFYIRFLKNSNLGDIIPNDQGAIKRQMTYEEHTYIYNTFQTFAPFHLLPTWVKQILEINYADILTVLCKSVFKMQTNNQELQDWITLANLEYNGSTSADTFEITVSTIIQRLKENNINVSDRLGCQLILKGLSGDYKYLRNQYRTKTNMKLSQLFAEIQLIYDENKSVNKYPYPLIHQMLGHANVQSIQKSLKKNAVTYLKESDIEWSNASTYQCPDCLIGKSTKHRHVKGSRLKYQESYEPFQYLHTDIFGPVHHLPKSAPSYFISFTDEKTRFQWVYPLHDRREESILNVFTSILAFIKNQFNARVLVIQMDRGSEYTNKTLHKFFTNRGITACYTTTADSRAHGVAERLNRTLLNDCRTLLHCSGLPNHLWFSAVEFSTIIRNSLVSPKNDKSARQHAGLAGLDITTILPFGQPVIVNNHNPDSKIHPRGIPGYALHPSRNSYGYIIYLPSLKKTVDTTNYVILQDKQSRLDQFNYDTLTFDDDLNRLTAHSQSFIEQKETEQSYDQHTESDHDYQSEIEINSDPLVNDFSSQSMNPLQLDHEPVQKVRAPKEVDADISEYNILPSPTRSRTPHIINKESTEMGGTIESDITSPRHSSTFTARNQNQPGSPNDIIDLTSQDRVDSGFENIQTTRLGGTEEPCIQRNSDTNIKYRTTNSTPSMDDPPPDSDSTTPIISIKTKNVCDNTPSIDTDPPEYHSSDHVTPNIMPDKSSKTVTADSTSHFLT</sequence>
<evidence type="ECO:0000256" key="14">
    <source>
        <dbReference type="ARBA" id="ARBA00022801"/>
    </source>
</evidence>
<comment type="subunit">
    <text evidence="27">The capsid protein forms a homotrimer, from which the VLPs are assembled. The protease is a homodimer, whose active site consists of two apposed aspartic acid residues.</text>
</comment>
<evidence type="ECO:0000256" key="20">
    <source>
        <dbReference type="ARBA" id="ARBA00022932"/>
    </source>
</evidence>
<comment type="function">
    <text evidence="26">Integrase (IN) targets the VLP to the nucleus, where a subparticle preintegration complex (PIC) containing at least integrase and the newly synthesized dsDNA copy of the retrotransposon must transit the nuclear membrane. Once in the nucleus, integrase performs the integration of the dsDNA into the host genome.</text>
</comment>
<dbReference type="Gene3D" id="3.30.420.10">
    <property type="entry name" value="Ribonuclease H-like superfamily/Ribonuclease H"/>
    <property type="match status" value="1"/>
</dbReference>
<keyword evidence="6" id="KW-0815">Transposition</keyword>
<keyword evidence="17" id="KW-0694">RNA-binding</keyword>
<dbReference type="InterPro" id="IPR036397">
    <property type="entry name" value="RNaseH_sf"/>
</dbReference>
<evidence type="ECO:0000256" key="2">
    <source>
        <dbReference type="ARBA" id="ARBA00002180"/>
    </source>
</evidence>
<protein>
    <recommendedName>
        <fullName evidence="31">Integrase catalytic domain-containing protein</fullName>
    </recommendedName>
</protein>
<evidence type="ECO:0000256" key="24">
    <source>
        <dbReference type="ARBA" id="ARBA00023242"/>
    </source>
</evidence>
<feature type="compositionally biased region" description="Low complexity" evidence="30">
    <location>
        <begin position="853"/>
        <end position="862"/>
    </location>
</feature>
<keyword evidence="24" id="KW-0539">Nucleus</keyword>
<evidence type="ECO:0000256" key="7">
    <source>
        <dbReference type="ARBA" id="ARBA00022612"/>
    </source>
</evidence>
<evidence type="ECO:0000256" key="29">
    <source>
        <dbReference type="ARBA" id="ARBA00049244"/>
    </source>
</evidence>
<keyword evidence="23" id="KW-0233">DNA recombination</keyword>
<keyword evidence="10" id="KW-0540">Nuclease</keyword>
<evidence type="ECO:0000259" key="31">
    <source>
        <dbReference type="Pfam" id="PF00665"/>
    </source>
</evidence>
<proteinExistence type="predicted"/>